<comment type="caution">
    <text evidence="2">The sequence shown here is derived from an EMBL/GenBank/DDBJ whole genome shotgun (WGS) entry which is preliminary data.</text>
</comment>
<dbReference type="InterPro" id="IPR000073">
    <property type="entry name" value="AB_hydrolase_1"/>
</dbReference>
<dbReference type="PANTHER" id="PTHR43798">
    <property type="entry name" value="MONOACYLGLYCEROL LIPASE"/>
    <property type="match status" value="1"/>
</dbReference>
<dbReference type="PANTHER" id="PTHR43798:SF33">
    <property type="entry name" value="HYDROLASE, PUTATIVE (AFU_ORTHOLOGUE AFUA_2G14860)-RELATED"/>
    <property type="match status" value="1"/>
</dbReference>
<gene>
    <name evidence="2" type="ORF">GCM10022261_07370</name>
</gene>
<feature type="domain" description="AB hydrolase-1" evidence="1">
    <location>
        <begin position="58"/>
        <end position="169"/>
    </location>
</feature>
<dbReference type="GO" id="GO:0016787">
    <property type="term" value="F:hydrolase activity"/>
    <property type="evidence" value="ECO:0007669"/>
    <property type="project" value="UniProtKB-KW"/>
</dbReference>
<dbReference type="SUPFAM" id="SSF53474">
    <property type="entry name" value="alpha/beta-Hydrolases"/>
    <property type="match status" value="1"/>
</dbReference>
<proteinExistence type="predicted"/>
<evidence type="ECO:0000259" key="1">
    <source>
        <dbReference type="Pfam" id="PF00561"/>
    </source>
</evidence>
<evidence type="ECO:0000313" key="3">
    <source>
        <dbReference type="Proteomes" id="UP001501586"/>
    </source>
</evidence>
<keyword evidence="2" id="KW-0378">Hydrolase</keyword>
<sequence>MGKKVGRFRGPDGRAAYIRAYRAAVATLPTPSDSFDVRTSLGSVHGYRWTGADSEAVPVALIPGRSAGAPMWADNLASILRAGRTVYVMDAVGDAGLSEQSAPLTAFADQAIWIEEAFQRLGVDRVHTVGHSFGAATAAVHAVHHPERVATLALLEPAFVLRRPPAATFLWATLAIIGPKSWREHALAKIGGVDVADVRARTPVGEMISAGAQHYDSSGLPTPRPLSRTHLERLTMPVYVAIAGDRSLAGGERAAARARTLADATVDVWPSTTHSLPMQVPEELALRLRSFWDRSSPVTR</sequence>
<organism evidence="2 3">
    <name type="scientific">Brevibacterium daeguense</name>
    <dbReference type="NCBI Taxonomy" id="909936"/>
    <lineage>
        <taxon>Bacteria</taxon>
        <taxon>Bacillati</taxon>
        <taxon>Actinomycetota</taxon>
        <taxon>Actinomycetes</taxon>
        <taxon>Micrococcales</taxon>
        <taxon>Brevibacteriaceae</taxon>
        <taxon>Brevibacterium</taxon>
    </lineage>
</organism>
<dbReference type="Proteomes" id="UP001501586">
    <property type="component" value="Unassembled WGS sequence"/>
</dbReference>
<evidence type="ECO:0000313" key="2">
    <source>
        <dbReference type="EMBL" id="GAA4283206.1"/>
    </source>
</evidence>
<keyword evidence="3" id="KW-1185">Reference proteome</keyword>
<dbReference type="Pfam" id="PF00561">
    <property type="entry name" value="Abhydrolase_1"/>
    <property type="match status" value="1"/>
</dbReference>
<dbReference type="InterPro" id="IPR029058">
    <property type="entry name" value="AB_hydrolase_fold"/>
</dbReference>
<dbReference type="RefSeq" id="WP_236864330.1">
    <property type="nucleotide sequence ID" value="NZ_BAABAZ010000004.1"/>
</dbReference>
<accession>A0ABP8EGX4</accession>
<reference evidence="3" key="1">
    <citation type="journal article" date="2019" name="Int. J. Syst. Evol. Microbiol.">
        <title>The Global Catalogue of Microorganisms (GCM) 10K type strain sequencing project: providing services to taxonomists for standard genome sequencing and annotation.</title>
        <authorList>
            <consortium name="The Broad Institute Genomics Platform"/>
            <consortium name="The Broad Institute Genome Sequencing Center for Infectious Disease"/>
            <person name="Wu L."/>
            <person name="Ma J."/>
        </authorList>
    </citation>
    <scope>NUCLEOTIDE SEQUENCE [LARGE SCALE GENOMIC DNA]</scope>
    <source>
        <strain evidence="3">JCM 17458</strain>
    </source>
</reference>
<dbReference type="EMBL" id="BAABAZ010000004">
    <property type="protein sequence ID" value="GAA4283206.1"/>
    <property type="molecule type" value="Genomic_DNA"/>
</dbReference>
<protein>
    <submittedName>
        <fullName evidence="2">Alpha/beta hydrolase</fullName>
    </submittedName>
</protein>
<dbReference type="InterPro" id="IPR050266">
    <property type="entry name" value="AB_hydrolase_sf"/>
</dbReference>
<name>A0ABP8EGX4_9MICO</name>
<dbReference type="Gene3D" id="3.40.50.1820">
    <property type="entry name" value="alpha/beta hydrolase"/>
    <property type="match status" value="1"/>
</dbReference>